<dbReference type="Proteomes" id="UP000011668">
    <property type="component" value="Unassembled WGS sequence"/>
</dbReference>
<sequence>MVRAAHPRARLAVRQPCSTLAASQPQGFPKPHRSGSLGRRDKRAEDELLHFVILPHSISV</sequence>
<evidence type="ECO:0000313" key="3">
    <source>
        <dbReference type="Proteomes" id="UP000011668"/>
    </source>
</evidence>
<keyword evidence="3" id="KW-1185">Reference proteome</keyword>
<dbReference type="HOGENOM" id="CLU_2943410_0_0_1"/>
<dbReference type="AlphaFoldDB" id="L8WXX5"/>
<evidence type="ECO:0000256" key="1">
    <source>
        <dbReference type="SAM" id="MobiDB-lite"/>
    </source>
</evidence>
<protein>
    <submittedName>
        <fullName evidence="2">Uncharacterized protein</fullName>
    </submittedName>
</protein>
<feature type="compositionally biased region" description="Polar residues" evidence="1">
    <location>
        <begin position="16"/>
        <end position="26"/>
    </location>
</feature>
<proteinExistence type="predicted"/>
<evidence type="ECO:0000313" key="2">
    <source>
        <dbReference type="EMBL" id="ELU41209.1"/>
    </source>
</evidence>
<gene>
    <name evidence="2" type="ORF">AG1IA_04766</name>
</gene>
<comment type="caution">
    <text evidence="2">The sequence shown here is derived from an EMBL/GenBank/DDBJ whole genome shotgun (WGS) entry which is preliminary data.</text>
</comment>
<feature type="compositionally biased region" description="Basic residues" evidence="1">
    <location>
        <begin position="1"/>
        <end position="11"/>
    </location>
</feature>
<name>L8WXX5_THACA</name>
<feature type="region of interest" description="Disordered" evidence="1">
    <location>
        <begin position="1"/>
        <end position="41"/>
    </location>
</feature>
<reference evidence="2 3" key="1">
    <citation type="journal article" date="2013" name="Nat. Commun.">
        <title>The evolution and pathogenic mechanisms of the rice sheath blight pathogen.</title>
        <authorList>
            <person name="Zheng A."/>
            <person name="Lin R."/>
            <person name="Xu L."/>
            <person name="Qin P."/>
            <person name="Tang C."/>
            <person name="Ai P."/>
            <person name="Zhang D."/>
            <person name="Liu Y."/>
            <person name="Sun Z."/>
            <person name="Feng H."/>
            <person name="Wang Y."/>
            <person name="Chen Y."/>
            <person name="Liang X."/>
            <person name="Fu R."/>
            <person name="Li Q."/>
            <person name="Zhang J."/>
            <person name="Yu X."/>
            <person name="Xie Z."/>
            <person name="Ding L."/>
            <person name="Guan P."/>
            <person name="Tang J."/>
            <person name="Liang Y."/>
            <person name="Wang S."/>
            <person name="Deng Q."/>
            <person name="Li S."/>
            <person name="Zhu J."/>
            <person name="Wang L."/>
            <person name="Liu H."/>
            <person name="Li P."/>
        </authorList>
    </citation>
    <scope>NUCLEOTIDE SEQUENCE [LARGE SCALE GENOMIC DNA]</scope>
    <source>
        <strain evidence="3">AG-1 IA</strain>
    </source>
</reference>
<dbReference type="OrthoDB" id="10487070at2759"/>
<dbReference type="EMBL" id="AFRT01001108">
    <property type="protein sequence ID" value="ELU41209.1"/>
    <property type="molecule type" value="Genomic_DNA"/>
</dbReference>
<organism evidence="2 3">
    <name type="scientific">Thanatephorus cucumeris (strain AG1-IA)</name>
    <name type="common">Rice sheath blight fungus</name>
    <name type="synonym">Rhizoctonia solani</name>
    <dbReference type="NCBI Taxonomy" id="983506"/>
    <lineage>
        <taxon>Eukaryota</taxon>
        <taxon>Fungi</taxon>
        <taxon>Dikarya</taxon>
        <taxon>Basidiomycota</taxon>
        <taxon>Agaricomycotina</taxon>
        <taxon>Agaricomycetes</taxon>
        <taxon>Cantharellales</taxon>
        <taxon>Ceratobasidiaceae</taxon>
        <taxon>Rhizoctonia</taxon>
        <taxon>Rhizoctonia solani AG-1</taxon>
    </lineage>
</organism>
<accession>L8WXX5</accession>